<evidence type="ECO:0000256" key="4">
    <source>
        <dbReference type="ARBA" id="ARBA00023163"/>
    </source>
</evidence>
<evidence type="ECO:0000313" key="8">
    <source>
        <dbReference type="Proteomes" id="UP000321328"/>
    </source>
</evidence>
<feature type="DNA-binding region" description="H-T-H motif" evidence="5">
    <location>
        <begin position="35"/>
        <end position="54"/>
    </location>
</feature>
<evidence type="ECO:0000256" key="2">
    <source>
        <dbReference type="ARBA" id="ARBA00023015"/>
    </source>
</evidence>
<protein>
    <submittedName>
        <fullName evidence="7">TetR family transcriptional regulator</fullName>
    </submittedName>
</protein>
<evidence type="ECO:0000259" key="6">
    <source>
        <dbReference type="PROSITE" id="PS50977"/>
    </source>
</evidence>
<keyword evidence="8" id="KW-1185">Reference proteome</keyword>
<dbReference type="GO" id="GO:0000976">
    <property type="term" value="F:transcription cis-regulatory region binding"/>
    <property type="evidence" value="ECO:0007669"/>
    <property type="project" value="TreeGrafter"/>
</dbReference>
<evidence type="ECO:0000313" key="7">
    <source>
        <dbReference type="EMBL" id="GEL19112.1"/>
    </source>
</evidence>
<proteinExistence type="predicted"/>
<dbReference type="Pfam" id="PF00440">
    <property type="entry name" value="TetR_N"/>
    <property type="match status" value="1"/>
</dbReference>
<dbReference type="Gene3D" id="1.10.10.60">
    <property type="entry name" value="Homeodomain-like"/>
    <property type="match status" value="1"/>
</dbReference>
<dbReference type="Proteomes" id="UP000321328">
    <property type="component" value="Unassembled WGS sequence"/>
</dbReference>
<dbReference type="InterPro" id="IPR036271">
    <property type="entry name" value="Tet_transcr_reg_TetR-rel_C_sf"/>
</dbReference>
<dbReference type="InterPro" id="IPR039538">
    <property type="entry name" value="BetI_C"/>
</dbReference>
<dbReference type="InterPro" id="IPR050109">
    <property type="entry name" value="HTH-type_TetR-like_transc_reg"/>
</dbReference>
<gene>
    <name evidence="7" type="ORF">PA7_29490</name>
</gene>
<evidence type="ECO:0000256" key="3">
    <source>
        <dbReference type="ARBA" id="ARBA00023125"/>
    </source>
</evidence>
<dbReference type="InterPro" id="IPR001647">
    <property type="entry name" value="HTH_TetR"/>
</dbReference>
<dbReference type="AlphaFoldDB" id="A0A511D2V2"/>
<evidence type="ECO:0000256" key="1">
    <source>
        <dbReference type="ARBA" id="ARBA00022491"/>
    </source>
</evidence>
<dbReference type="Gene3D" id="1.10.357.10">
    <property type="entry name" value="Tetracycline Repressor, domain 2"/>
    <property type="match status" value="1"/>
</dbReference>
<keyword evidence="3 5" id="KW-0238">DNA-binding</keyword>
<keyword evidence="1" id="KW-0678">Repressor</keyword>
<dbReference type="InterPro" id="IPR009057">
    <property type="entry name" value="Homeodomain-like_sf"/>
</dbReference>
<dbReference type="PROSITE" id="PS50977">
    <property type="entry name" value="HTH_TETR_2"/>
    <property type="match status" value="1"/>
</dbReference>
<dbReference type="EMBL" id="BJVI01000031">
    <property type="protein sequence ID" value="GEL19112.1"/>
    <property type="molecule type" value="Genomic_DNA"/>
</dbReference>
<organism evidence="7 8">
    <name type="scientific">Pseudonocardia asaccharolytica DSM 44247 = NBRC 16224</name>
    <dbReference type="NCBI Taxonomy" id="1123024"/>
    <lineage>
        <taxon>Bacteria</taxon>
        <taxon>Bacillati</taxon>
        <taxon>Actinomycetota</taxon>
        <taxon>Actinomycetes</taxon>
        <taxon>Pseudonocardiales</taxon>
        <taxon>Pseudonocardiaceae</taxon>
        <taxon>Pseudonocardia</taxon>
    </lineage>
</organism>
<dbReference type="PANTHER" id="PTHR30055:SF241">
    <property type="entry name" value="TRANSCRIPTIONAL REGULATORY PROTEIN"/>
    <property type="match status" value="1"/>
</dbReference>
<dbReference type="Pfam" id="PF13977">
    <property type="entry name" value="TetR_C_6"/>
    <property type="match status" value="1"/>
</dbReference>
<dbReference type="PRINTS" id="PR00455">
    <property type="entry name" value="HTHTETR"/>
</dbReference>
<dbReference type="OrthoDB" id="7186128at2"/>
<dbReference type="RefSeq" id="WP_051233290.1">
    <property type="nucleotide sequence ID" value="NZ_AUII01000022.1"/>
</dbReference>
<keyword evidence="4" id="KW-0804">Transcription</keyword>
<comment type="caution">
    <text evidence="7">The sequence shown here is derived from an EMBL/GenBank/DDBJ whole genome shotgun (WGS) entry which is preliminary data.</text>
</comment>
<dbReference type="SUPFAM" id="SSF46689">
    <property type="entry name" value="Homeodomain-like"/>
    <property type="match status" value="1"/>
</dbReference>
<dbReference type="GO" id="GO:0003700">
    <property type="term" value="F:DNA-binding transcription factor activity"/>
    <property type="evidence" value="ECO:0007669"/>
    <property type="project" value="TreeGrafter"/>
</dbReference>
<accession>A0A511D2V2</accession>
<feature type="domain" description="HTH tetR-type" evidence="6">
    <location>
        <begin position="12"/>
        <end position="72"/>
    </location>
</feature>
<reference evidence="7 8" key="1">
    <citation type="submission" date="2019-07" db="EMBL/GenBank/DDBJ databases">
        <title>Whole genome shotgun sequence of Pseudonocardia asaccharolytica NBRC 16224.</title>
        <authorList>
            <person name="Hosoyama A."/>
            <person name="Uohara A."/>
            <person name="Ohji S."/>
            <person name="Ichikawa N."/>
        </authorList>
    </citation>
    <scope>NUCLEOTIDE SEQUENCE [LARGE SCALE GENOMIC DNA]</scope>
    <source>
        <strain evidence="7 8">NBRC 16224</strain>
    </source>
</reference>
<keyword evidence="2" id="KW-0805">Transcription regulation</keyword>
<evidence type="ECO:0000256" key="5">
    <source>
        <dbReference type="PROSITE-ProRule" id="PRU00335"/>
    </source>
</evidence>
<dbReference type="PANTHER" id="PTHR30055">
    <property type="entry name" value="HTH-TYPE TRANSCRIPTIONAL REGULATOR RUTR"/>
    <property type="match status" value="1"/>
</dbReference>
<dbReference type="SUPFAM" id="SSF48498">
    <property type="entry name" value="Tetracyclin repressor-like, C-terminal domain"/>
    <property type="match status" value="1"/>
</dbReference>
<name>A0A511D2V2_9PSEU</name>
<dbReference type="STRING" id="1123024.GCA_000423625_03827"/>
<sequence length="198" mass="21577">MTTRLTRAEQVERNRELVLVAARRIFLERGYGGANLDAIAHEAGFSKGVVYSQFASKADLFLALLERRISDRAAENARVAAAHAGLDGLLALLRTNVRRTEEGAGWLRLLVEFRVLAARDPGLGRRYADLHARALGHFTEAVGSVLARGGLAPVYPPRVFAELIFAVDAGLLLERAADPAALPVRYLEDLAARLVEPI</sequence>